<proteinExistence type="predicted"/>
<dbReference type="PANTHER" id="PTHR35186:SF4">
    <property type="entry name" value="PRION-INHIBITION AND PROPAGATION HELO DOMAIN-CONTAINING PROTEIN"/>
    <property type="match status" value="1"/>
</dbReference>
<dbReference type="EMBL" id="KV748914">
    <property type="protein sequence ID" value="OCL12164.1"/>
    <property type="molecule type" value="Genomic_DNA"/>
</dbReference>
<feature type="signal peptide" evidence="1">
    <location>
        <begin position="1"/>
        <end position="20"/>
    </location>
</feature>
<dbReference type="OrthoDB" id="3565018at2759"/>
<evidence type="ECO:0000313" key="4">
    <source>
        <dbReference type="Proteomes" id="UP000250140"/>
    </source>
</evidence>
<dbReference type="PANTHER" id="PTHR35186">
    <property type="entry name" value="ANK_REP_REGION DOMAIN-CONTAINING PROTEIN"/>
    <property type="match status" value="1"/>
</dbReference>
<name>A0A8E2JWG4_9PEZI</name>
<feature type="domain" description="DUF7580" evidence="2">
    <location>
        <begin position="211"/>
        <end position="567"/>
    </location>
</feature>
<dbReference type="Pfam" id="PF24476">
    <property type="entry name" value="DUF7580"/>
    <property type="match status" value="1"/>
</dbReference>
<keyword evidence="4" id="KW-1185">Reference proteome</keyword>
<keyword evidence="1" id="KW-0732">Signal</keyword>
<sequence>MAGVEAAGFILAAIPLVISALEHYETGLGKVKAFWKWEDELSDAIRKLWYHYTSYELTIRVLLTTIATTTQLEEMVANPNSELWKNSEMEEKFQVRLGSAYKAYTYTMTEIEDAMDEISRRLDIDRAVNATRNDLEAIVIANPRIPSEGAGLGHYRFKKRVKFSMKKQKVKQLLGQLEHCIARLDGFTDKAEKLEPYHNNRKSKFTVPIHLIQQHAKNLHQVLSQAWTCSSHPSHHTNLLLGQRIVKSKAKSSIHSKTECELADEVTRFTLSMSNNSLPSQWKYAEVQVFEQTETPSKTQSKVKIISPPSSSNSSVYDNMRMLKYVTNMCSALQQFAPLNSRPGFFLDPQGKLRGIYPASKRLFAEGNNFVTLDELLRGVSSEAGKKEKLTKEEFYILAVTLSSSLLQLHTTPWLGSRWSKKDIVFLQNGNPSTHNVDIRHPYITQVYFSQSISEVPPGNATISDSGDDSSRLLALAVMLLEIYFNQPIELQRSEKDCASSQRSNELDDLGIVKRWIGQEKGNLSWAFQNAVSHCMKCFVDPSANLNNADFRQGVIDQVLLPLQDELLLWTEGPLRG</sequence>
<organism evidence="3 4">
    <name type="scientific">Glonium stellatum</name>
    <dbReference type="NCBI Taxonomy" id="574774"/>
    <lineage>
        <taxon>Eukaryota</taxon>
        <taxon>Fungi</taxon>
        <taxon>Dikarya</taxon>
        <taxon>Ascomycota</taxon>
        <taxon>Pezizomycotina</taxon>
        <taxon>Dothideomycetes</taxon>
        <taxon>Pleosporomycetidae</taxon>
        <taxon>Gloniales</taxon>
        <taxon>Gloniaceae</taxon>
        <taxon>Glonium</taxon>
    </lineage>
</organism>
<accession>A0A8E2JWG4</accession>
<evidence type="ECO:0000313" key="3">
    <source>
        <dbReference type="EMBL" id="OCL12164.1"/>
    </source>
</evidence>
<gene>
    <name evidence="3" type="ORF">AOQ84DRAFT_285759</name>
</gene>
<dbReference type="InterPro" id="IPR056002">
    <property type="entry name" value="DUF7580"/>
</dbReference>
<evidence type="ECO:0000256" key="1">
    <source>
        <dbReference type="SAM" id="SignalP"/>
    </source>
</evidence>
<evidence type="ECO:0000259" key="2">
    <source>
        <dbReference type="Pfam" id="PF24476"/>
    </source>
</evidence>
<feature type="chain" id="PRO_5034642660" description="DUF7580 domain-containing protein" evidence="1">
    <location>
        <begin position="21"/>
        <end position="577"/>
    </location>
</feature>
<protein>
    <recommendedName>
        <fullName evidence="2">DUF7580 domain-containing protein</fullName>
    </recommendedName>
</protein>
<reference evidence="3 4" key="1">
    <citation type="journal article" date="2016" name="Nat. Commun.">
        <title>Ectomycorrhizal ecology is imprinted in the genome of the dominant symbiotic fungus Cenococcum geophilum.</title>
        <authorList>
            <consortium name="DOE Joint Genome Institute"/>
            <person name="Peter M."/>
            <person name="Kohler A."/>
            <person name="Ohm R.A."/>
            <person name="Kuo A."/>
            <person name="Krutzmann J."/>
            <person name="Morin E."/>
            <person name="Arend M."/>
            <person name="Barry K.W."/>
            <person name="Binder M."/>
            <person name="Choi C."/>
            <person name="Clum A."/>
            <person name="Copeland A."/>
            <person name="Grisel N."/>
            <person name="Haridas S."/>
            <person name="Kipfer T."/>
            <person name="LaButti K."/>
            <person name="Lindquist E."/>
            <person name="Lipzen A."/>
            <person name="Maire R."/>
            <person name="Meier B."/>
            <person name="Mihaltcheva S."/>
            <person name="Molinier V."/>
            <person name="Murat C."/>
            <person name="Poggeler S."/>
            <person name="Quandt C.A."/>
            <person name="Sperisen C."/>
            <person name="Tritt A."/>
            <person name="Tisserant E."/>
            <person name="Crous P.W."/>
            <person name="Henrissat B."/>
            <person name="Nehls U."/>
            <person name="Egli S."/>
            <person name="Spatafora J.W."/>
            <person name="Grigoriev I.V."/>
            <person name="Martin F.M."/>
        </authorList>
    </citation>
    <scope>NUCLEOTIDE SEQUENCE [LARGE SCALE GENOMIC DNA]</scope>
    <source>
        <strain evidence="3 4">CBS 207.34</strain>
    </source>
</reference>
<dbReference type="Proteomes" id="UP000250140">
    <property type="component" value="Unassembled WGS sequence"/>
</dbReference>
<dbReference type="AlphaFoldDB" id="A0A8E2JWG4"/>